<dbReference type="SUPFAM" id="SSF52540">
    <property type="entry name" value="P-loop containing nucleoside triphosphate hydrolases"/>
    <property type="match status" value="1"/>
</dbReference>
<dbReference type="Pfam" id="PF13614">
    <property type="entry name" value="AAA_31"/>
    <property type="match status" value="1"/>
</dbReference>
<dbReference type="EMBL" id="MDET01000059">
    <property type="protein sequence ID" value="OQM73355.1"/>
    <property type="molecule type" value="Genomic_DNA"/>
</dbReference>
<evidence type="ECO:0000259" key="1">
    <source>
        <dbReference type="Pfam" id="PF13614"/>
    </source>
</evidence>
<protein>
    <submittedName>
        <fullName evidence="2">Plasmid partitioning protein RepA</fullName>
    </submittedName>
</protein>
<dbReference type="STRING" id="1873176.BFN67_08600"/>
<dbReference type="NCBIfam" id="NF010443">
    <property type="entry name" value="PRK13869.1"/>
    <property type="match status" value="1"/>
</dbReference>
<dbReference type="CDD" id="cd02042">
    <property type="entry name" value="ParAB_family"/>
    <property type="match status" value="1"/>
</dbReference>
<comment type="caution">
    <text evidence="2">The sequence shown here is derived from an EMBL/GenBank/DDBJ whole genome shotgun (WGS) entry which is preliminary data.</text>
</comment>
<dbReference type="NCBIfam" id="TIGR03453">
    <property type="entry name" value="partition_RepA"/>
    <property type="match status" value="1"/>
</dbReference>
<dbReference type="OrthoDB" id="9777757at2"/>
<evidence type="ECO:0000313" key="3">
    <source>
        <dbReference type="Proteomes" id="UP000191905"/>
    </source>
</evidence>
<dbReference type="InterPro" id="IPR027417">
    <property type="entry name" value="P-loop_NTPase"/>
</dbReference>
<name>A0A1V8RJG8_9HYPH</name>
<dbReference type="InterPro" id="IPR017818">
    <property type="entry name" value="Plasmid_partition_RepA"/>
</dbReference>
<reference evidence="2 3" key="1">
    <citation type="journal article" date="2016" name="Int. J. Syst. Evol. Microbiol.">
        <title>Pseudaminobacter manganicus sp. nov., isolated from sludge of a manganese mine.</title>
        <authorList>
            <person name="Li J."/>
            <person name="Huang J."/>
            <person name="Liao S."/>
            <person name="Wang G."/>
        </authorList>
    </citation>
    <scope>NUCLEOTIDE SEQUENCE [LARGE SCALE GENOMIC DNA]</scope>
    <source>
        <strain evidence="2 3">JH-7</strain>
    </source>
</reference>
<gene>
    <name evidence="2" type="ORF">BFN67_08600</name>
</gene>
<dbReference type="Gene3D" id="3.40.50.300">
    <property type="entry name" value="P-loop containing nucleotide triphosphate hydrolases"/>
    <property type="match status" value="1"/>
</dbReference>
<dbReference type="AlphaFoldDB" id="A0A1V8RJG8"/>
<dbReference type="InterPro" id="IPR025669">
    <property type="entry name" value="AAA_dom"/>
</dbReference>
<evidence type="ECO:0000313" key="2">
    <source>
        <dbReference type="EMBL" id="OQM73355.1"/>
    </source>
</evidence>
<dbReference type="PANTHER" id="PTHR13696:SF52">
    <property type="entry name" value="PARA FAMILY PROTEIN CT_582"/>
    <property type="match status" value="1"/>
</dbReference>
<dbReference type="PANTHER" id="PTHR13696">
    <property type="entry name" value="P-LOOP CONTAINING NUCLEOSIDE TRIPHOSPHATE HYDROLASE"/>
    <property type="match status" value="1"/>
</dbReference>
<dbReference type="InterPro" id="IPR050678">
    <property type="entry name" value="DNA_Partitioning_ATPase"/>
</dbReference>
<sequence>MQKARSAKTLAPGTKPLMTDVIAADGAALSAELLAMREALFPPVSRKTLRSFSSVEAAKLIGIADAYLRQLSLGGKGPQPALGAGGRRSYTLDQINELRVVLEEGSKGKRYVPHRQGDEHCQVMAVVNFKGGSGKTTTAAHLAQYLALQGYRVLAVDLDPQASLTALHGYQPEYDIQPNQTMYAAVRYDEDRKPLTDVIRKTYFPGLDLIPGNLELMEYEHDTPRALAERDAEPFFGRVATALGSVADNYDVMILDCPPQLGFLTLGALCAATGLIITVHPQMLDVMSMCQFLLMAADILRVVQGSGGDLEYDFIRYVVTRFEPADAPQTQMVAFMRSLFRERVLNSTMVKSTAISDAGLSKQTLYEVGRENFTKQTYDRAMESLDAVNDEIDRLMQQAWRRAP</sequence>
<organism evidence="2 3">
    <name type="scientific">Manganibacter manganicus</name>
    <dbReference type="NCBI Taxonomy" id="1873176"/>
    <lineage>
        <taxon>Bacteria</taxon>
        <taxon>Pseudomonadati</taxon>
        <taxon>Pseudomonadota</taxon>
        <taxon>Alphaproteobacteria</taxon>
        <taxon>Hyphomicrobiales</taxon>
        <taxon>Phyllobacteriaceae</taxon>
        <taxon>Manganibacter</taxon>
    </lineage>
</organism>
<dbReference type="Proteomes" id="UP000191905">
    <property type="component" value="Unassembled WGS sequence"/>
</dbReference>
<proteinExistence type="predicted"/>
<feature type="domain" description="AAA" evidence="1">
    <location>
        <begin position="122"/>
        <end position="294"/>
    </location>
</feature>
<accession>A0A1V8RJG8</accession>
<keyword evidence="3" id="KW-1185">Reference proteome</keyword>